<gene>
    <name evidence="2" type="ORF">KEG57_31300</name>
</gene>
<comment type="caution">
    <text evidence="2">The sequence shown here is derived from an EMBL/GenBank/DDBJ whole genome shotgun (WGS) entry which is preliminary data.</text>
</comment>
<dbReference type="Pfam" id="PF14430">
    <property type="entry name" value="Imm1"/>
    <property type="match status" value="1"/>
</dbReference>
<organism evidence="2 3">
    <name type="scientific">Polyangium jinanense</name>
    <dbReference type="NCBI Taxonomy" id="2829994"/>
    <lineage>
        <taxon>Bacteria</taxon>
        <taxon>Pseudomonadati</taxon>
        <taxon>Myxococcota</taxon>
        <taxon>Polyangia</taxon>
        <taxon>Polyangiales</taxon>
        <taxon>Polyangiaceae</taxon>
        <taxon>Polyangium</taxon>
    </lineage>
</organism>
<proteinExistence type="predicted"/>
<dbReference type="AlphaFoldDB" id="A0A9X3XA71"/>
<feature type="compositionally biased region" description="Polar residues" evidence="1">
    <location>
        <begin position="14"/>
        <end position="24"/>
    </location>
</feature>
<dbReference type="InterPro" id="IPR025680">
    <property type="entry name" value="DddI"/>
</dbReference>
<sequence>MSITFRDEQDENNPRNGSTVQNPSDLDEVFMSAARRPPFFFSLTSHDSHLLVGVGRGIGCVQHSDADGNVPYLAAVRQQGDSAGADAYEEFLIADTPTPIASRYCLPLPDVMKIVEVFVRCGGRATDILWEEI</sequence>
<dbReference type="RefSeq" id="WP_272422776.1">
    <property type="nucleotide sequence ID" value="NZ_JAGTJJ010000025.1"/>
</dbReference>
<dbReference type="Proteomes" id="UP001151081">
    <property type="component" value="Unassembled WGS sequence"/>
</dbReference>
<name>A0A9X3XA71_9BACT</name>
<evidence type="ECO:0000313" key="2">
    <source>
        <dbReference type="EMBL" id="MDC3985008.1"/>
    </source>
</evidence>
<protein>
    <submittedName>
        <fullName evidence="2">Uncharacterized protein</fullName>
    </submittedName>
</protein>
<feature type="region of interest" description="Disordered" evidence="1">
    <location>
        <begin position="1"/>
        <end position="24"/>
    </location>
</feature>
<dbReference type="EMBL" id="JAGTJJ010000025">
    <property type="protein sequence ID" value="MDC3985008.1"/>
    <property type="molecule type" value="Genomic_DNA"/>
</dbReference>
<evidence type="ECO:0000313" key="3">
    <source>
        <dbReference type="Proteomes" id="UP001151081"/>
    </source>
</evidence>
<reference evidence="2 3" key="1">
    <citation type="submission" date="2021-04" db="EMBL/GenBank/DDBJ databases">
        <title>Genome analysis of Polyangium sp.</title>
        <authorList>
            <person name="Li Y."/>
            <person name="Wang J."/>
        </authorList>
    </citation>
    <scope>NUCLEOTIDE SEQUENCE [LARGE SCALE GENOMIC DNA]</scope>
    <source>
        <strain evidence="2 3">SDU14</strain>
    </source>
</reference>
<keyword evidence="3" id="KW-1185">Reference proteome</keyword>
<accession>A0A9X3XA71</accession>
<evidence type="ECO:0000256" key="1">
    <source>
        <dbReference type="SAM" id="MobiDB-lite"/>
    </source>
</evidence>